<reference evidence="1" key="1">
    <citation type="thesis" date="2020" institute="ProQuest LLC" country="789 East Eisenhower Parkway, Ann Arbor, MI, USA">
        <title>Comparative Genomics and Chromosome Evolution.</title>
        <authorList>
            <person name="Mudd A.B."/>
        </authorList>
    </citation>
    <scope>NUCLEOTIDE SEQUENCE</scope>
    <source>
        <strain evidence="1">237g6f4</strain>
        <tissue evidence="1">Blood</tissue>
    </source>
</reference>
<name>A0AAV7CRU5_ENGPU</name>
<protein>
    <submittedName>
        <fullName evidence="1">Uncharacterized protein</fullName>
    </submittedName>
</protein>
<comment type="caution">
    <text evidence="1">The sequence shown here is derived from an EMBL/GenBank/DDBJ whole genome shotgun (WGS) entry which is preliminary data.</text>
</comment>
<accession>A0AAV7CRU5</accession>
<gene>
    <name evidence="1" type="ORF">GDO81_005799</name>
</gene>
<dbReference type="AlphaFoldDB" id="A0AAV7CRU5"/>
<sequence>MYRIFWAPALPVPKTSHLVSNQLVFFCCYQYPTARGPTWLWTLSQIFHLPQVIPSSGWKLNSSPRCSTFFLCQVCCQLHAKPALSFYTSSSYMDFLST</sequence>
<evidence type="ECO:0000313" key="1">
    <source>
        <dbReference type="EMBL" id="KAG8587848.1"/>
    </source>
</evidence>
<dbReference type="Proteomes" id="UP000824782">
    <property type="component" value="Unassembled WGS sequence"/>
</dbReference>
<evidence type="ECO:0000313" key="2">
    <source>
        <dbReference type="Proteomes" id="UP000824782"/>
    </source>
</evidence>
<organism evidence="1 2">
    <name type="scientific">Engystomops pustulosus</name>
    <name type="common">Tungara frog</name>
    <name type="synonym">Physalaemus pustulosus</name>
    <dbReference type="NCBI Taxonomy" id="76066"/>
    <lineage>
        <taxon>Eukaryota</taxon>
        <taxon>Metazoa</taxon>
        <taxon>Chordata</taxon>
        <taxon>Craniata</taxon>
        <taxon>Vertebrata</taxon>
        <taxon>Euteleostomi</taxon>
        <taxon>Amphibia</taxon>
        <taxon>Batrachia</taxon>
        <taxon>Anura</taxon>
        <taxon>Neobatrachia</taxon>
        <taxon>Hyloidea</taxon>
        <taxon>Leptodactylidae</taxon>
        <taxon>Leiuperinae</taxon>
        <taxon>Engystomops</taxon>
    </lineage>
</organism>
<proteinExistence type="predicted"/>
<dbReference type="EMBL" id="WNYA01000002">
    <property type="protein sequence ID" value="KAG8587848.1"/>
    <property type="molecule type" value="Genomic_DNA"/>
</dbReference>
<keyword evidence="2" id="KW-1185">Reference proteome</keyword>